<dbReference type="EMBL" id="BMKS01000003">
    <property type="protein sequence ID" value="GGG26855.1"/>
    <property type="molecule type" value="Genomic_DNA"/>
</dbReference>
<dbReference type="Proteomes" id="UP000597507">
    <property type="component" value="Unassembled WGS sequence"/>
</dbReference>
<protein>
    <recommendedName>
        <fullName evidence="2">SPW repeat-containing integral membrane domain-containing protein</fullName>
    </recommendedName>
</protein>
<evidence type="ECO:0000313" key="3">
    <source>
        <dbReference type="EMBL" id="GGG26855.1"/>
    </source>
</evidence>
<feature type="domain" description="SPW repeat-containing integral membrane" evidence="2">
    <location>
        <begin position="9"/>
        <end position="107"/>
    </location>
</feature>
<evidence type="ECO:0000256" key="1">
    <source>
        <dbReference type="SAM" id="Phobius"/>
    </source>
</evidence>
<evidence type="ECO:0000259" key="2">
    <source>
        <dbReference type="Pfam" id="PF03779"/>
    </source>
</evidence>
<gene>
    <name evidence="3" type="ORF">GCM10010964_13450</name>
</gene>
<keyword evidence="1" id="KW-1133">Transmembrane helix</keyword>
<reference evidence="3 4" key="1">
    <citation type="journal article" date="2014" name="Int. J. Syst. Evol. Microbiol.">
        <title>Complete genome sequence of Corynebacterium casei LMG S-19264T (=DSM 44701T), isolated from a smear-ripened cheese.</title>
        <authorList>
            <consortium name="US DOE Joint Genome Institute (JGI-PGF)"/>
            <person name="Walter F."/>
            <person name="Albersmeier A."/>
            <person name="Kalinowski J."/>
            <person name="Ruckert C."/>
        </authorList>
    </citation>
    <scope>NUCLEOTIDE SEQUENCE [LARGE SCALE GENOMIC DNA]</scope>
    <source>
        <strain evidence="3 4">CGMCC 1.16330</strain>
    </source>
</reference>
<dbReference type="Pfam" id="PF03779">
    <property type="entry name" value="SPW"/>
    <property type="match status" value="1"/>
</dbReference>
<proteinExistence type="predicted"/>
<evidence type="ECO:0000313" key="4">
    <source>
        <dbReference type="Proteomes" id="UP000597507"/>
    </source>
</evidence>
<keyword evidence="1" id="KW-0812">Transmembrane</keyword>
<sequence>MRFVTTRTHGVIDYVIGVVLILAPWLLGFANGGAAQWVTVALGAILIVYSLFTNYELGLMRSIPMPTHLVLDAVGGIVLVISPWLFGFAHIVWLPHVLIGLLEIVMSFVTERVPGARATAGGLP</sequence>
<name>A0A8J2ZAB0_9PROT</name>
<keyword evidence="4" id="KW-1185">Reference proteome</keyword>
<feature type="transmembrane region" description="Helical" evidence="1">
    <location>
        <begin position="12"/>
        <end position="30"/>
    </location>
</feature>
<dbReference type="AlphaFoldDB" id="A0A8J2ZAB0"/>
<feature type="transmembrane region" description="Helical" evidence="1">
    <location>
        <begin position="36"/>
        <end position="57"/>
    </location>
</feature>
<keyword evidence="1" id="KW-0472">Membrane</keyword>
<comment type="caution">
    <text evidence="3">The sequence shown here is derived from an EMBL/GenBank/DDBJ whole genome shotgun (WGS) entry which is preliminary data.</text>
</comment>
<organism evidence="3 4">
    <name type="scientific">Caldovatus sediminis</name>
    <dbReference type="NCBI Taxonomy" id="2041189"/>
    <lineage>
        <taxon>Bacteria</taxon>
        <taxon>Pseudomonadati</taxon>
        <taxon>Pseudomonadota</taxon>
        <taxon>Alphaproteobacteria</taxon>
        <taxon>Acetobacterales</taxon>
        <taxon>Roseomonadaceae</taxon>
        <taxon>Caldovatus</taxon>
    </lineage>
</organism>
<dbReference type="InterPro" id="IPR005530">
    <property type="entry name" value="SPW"/>
</dbReference>
<feature type="transmembrane region" description="Helical" evidence="1">
    <location>
        <begin position="69"/>
        <end position="86"/>
    </location>
</feature>
<accession>A0A8J2ZAB0</accession>
<dbReference type="RefSeq" id="WP_188899238.1">
    <property type="nucleotide sequence ID" value="NZ_BMKS01000003.1"/>
</dbReference>